<gene>
    <name evidence="1" type="ORF">ACFPP9_01370</name>
</gene>
<proteinExistence type="predicted"/>
<name>A0ABW0PRS5_9HYPH</name>
<comment type="caution">
    <text evidence="1">The sequence shown here is derived from an EMBL/GenBank/DDBJ whole genome shotgun (WGS) entry which is preliminary data.</text>
</comment>
<evidence type="ECO:0000313" key="1">
    <source>
        <dbReference type="EMBL" id="MFC5514402.1"/>
    </source>
</evidence>
<reference evidence="2" key="1">
    <citation type="journal article" date="2019" name="Int. J. Syst. Evol. Microbiol.">
        <title>The Global Catalogue of Microorganisms (GCM) 10K type strain sequencing project: providing services to taxonomists for standard genome sequencing and annotation.</title>
        <authorList>
            <consortium name="The Broad Institute Genomics Platform"/>
            <consortium name="The Broad Institute Genome Sequencing Center for Infectious Disease"/>
            <person name="Wu L."/>
            <person name="Ma J."/>
        </authorList>
    </citation>
    <scope>NUCLEOTIDE SEQUENCE [LARGE SCALE GENOMIC DNA]</scope>
    <source>
        <strain evidence="2">KACC 12633</strain>
    </source>
</reference>
<evidence type="ECO:0000313" key="2">
    <source>
        <dbReference type="Proteomes" id="UP001596150"/>
    </source>
</evidence>
<accession>A0ABW0PRS5</accession>
<organism evidence="1 2">
    <name type="scientific">Kaistia terrae</name>
    <dbReference type="NCBI Taxonomy" id="537017"/>
    <lineage>
        <taxon>Bacteria</taxon>
        <taxon>Pseudomonadati</taxon>
        <taxon>Pseudomonadota</taxon>
        <taxon>Alphaproteobacteria</taxon>
        <taxon>Hyphomicrobiales</taxon>
        <taxon>Kaistiaceae</taxon>
        <taxon>Kaistia</taxon>
    </lineage>
</organism>
<sequence>MSNFMLELVLGEVLLASQAHRILDVDMACTRISALCLAYGDTSEDIRLALTELAVIQNGGILPVVA</sequence>
<dbReference type="RefSeq" id="WP_266345016.1">
    <property type="nucleotide sequence ID" value="NZ_JAPKNH010000006.1"/>
</dbReference>
<dbReference type="Proteomes" id="UP001596150">
    <property type="component" value="Unassembled WGS sequence"/>
</dbReference>
<dbReference type="EMBL" id="JBHSML010000001">
    <property type="protein sequence ID" value="MFC5514402.1"/>
    <property type="molecule type" value="Genomic_DNA"/>
</dbReference>
<protein>
    <submittedName>
        <fullName evidence="1">Uncharacterized protein</fullName>
    </submittedName>
</protein>
<keyword evidence="2" id="KW-1185">Reference proteome</keyword>